<dbReference type="Proteomes" id="UP000242474">
    <property type="component" value="Unassembled WGS sequence"/>
</dbReference>
<proteinExistence type="predicted"/>
<feature type="non-terminal residue" evidence="3">
    <location>
        <position position="196"/>
    </location>
</feature>
<evidence type="ECO:0000256" key="1">
    <source>
        <dbReference type="SAM" id="MobiDB-lite"/>
    </source>
</evidence>
<evidence type="ECO:0000313" key="3">
    <source>
        <dbReference type="EMBL" id="PIA17967.1"/>
    </source>
</evidence>
<dbReference type="PANTHER" id="PTHR22775">
    <property type="entry name" value="SORTING NEXIN"/>
    <property type="match status" value="1"/>
</dbReference>
<name>A0A2G5BGX0_COERN</name>
<dbReference type="GO" id="GO:0035091">
    <property type="term" value="F:phosphatidylinositol binding"/>
    <property type="evidence" value="ECO:0007669"/>
    <property type="project" value="TreeGrafter"/>
</dbReference>
<dbReference type="InterPro" id="IPR003114">
    <property type="entry name" value="Phox_assoc"/>
</dbReference>
<gene>
    <name evidence="3" type="ORF">COEREDRAFT_80267</name>
</gene>
<feature type="domain" description="PXA" evidence="2">
    <location>
        <begin position="90"/>
        <end position="196"/>
    </location>
</feature>
<sequence>MATAVRKRVLTRPTAQPTMHDEAESLASSRPSSPGSAPSTLAESLRSYWESRQGSRRGPAYLFRNMYRFGPRAPSRAAHGSGRQTFIRSSAVVNASVSRLAALIIRDFVQEWYQKVTDDKEFTVQVAAQLVQVVNEIEKRCLRVDWVQFVLFELPDIIHLHVRDVRQCTARLGTVYVGRESSIEAVFQSMQPHIAL</sequence>
<dbReference type="Pfam" id="PF02194">
    <property type="entry name" value="PXA"/>
    <property type="match status" value="1"/>
</dbReference>
<keyword evidence="4" id="KW-1185">Reference proteome</keyword>
<evidence type="ECO:0000313" key="4">
    <source>
        <dbReference type="Proteomes" id="UP000242474"/>
    </source>
</evidence>
<dbReference type="AlphaFoldDB" id="A0A2G5BGX0"/>
<dbReference type="EMBL" id="KZ303492">
    <property type="protein sequence ID" value="PIA17967.1"/>
    <property type="molecule type" value="Genomic_DNA"/>
</dbReference>
<dbReference type="OrthoDB" id="5582218at2759"/>
<feature type="compositionally biased region" description="Basic residues" evidence="1">
    <location>
        <begin position="1"/>
        <end position="10"/>
    </location>
</feature>
<accession>A0A2G5BGX0</accession>
<dbReference type="PANTHER" id="PTHR22775:SF3">
    <property type="entry name" value="SORTING NEXIN-13"/>
    <property type="match status" value="1"/>
</dbReference>
<reference evidence="3 4" key="1">
    <citation type="journal article" date="2015" name="Genome Biol. Evol.">
        <title>Phylogenomic analyses indicate that early fungi evolved digesting cell walls of algal ancestors of land plants.</title>
        <authorList>
            <person name="Chang Y."/>
            <person name="Wang S."/>
            <person name="Sekimoto S."/>
            <person name="Aerts A.L."/>
            <person name="Choi C."/>
            <person name="Clum A."/>
            <person name="LaButti K.M."/>
            <person name="Lindquist E.A."/>
            <person name="Yee Ngan C."/>
            <person name="Ohm R.A."/>
            <person name="Salamov A.A."/>
            <person name="Grigoriev I.V."/>
            <person name="Spatafora J.W."/>
            <person name="Berbee M.L."/>
        </authorList>
    </citation>
    <scope>NUCLEOTIDE SEQUENCE [LARGE SCALE GENOMIC DNA]</scope>
    <source>
        <strain evidence="3 4">NRRL 1564</strain>
    </source>
</reference>
<feature type="compositionally biased region" description="Low complexity" evidence="1">
    <location>
        <begin position="25"/>
        <end position="39"/>
    </location>
</feature>
<organism evidence="3 4">
    <name type="scientific">Coemansia reversa (strain ATCC 12441 / NRRL 1564)</name>
    <dbReference type="NCBI Taxonomy" id="763665"/>
    <lineage>
        <taxon>Eukaryota</taxon>
        <taxon>Fungi</taxon>
        <taxon>Fungi incertae sedis</taxon>
        <taxon>Zoopagomycota</taxon>
        <taxon>Kickxellomycotina</taxon>
        <taxon>Kickxellomycetes</taxon>
        <taxon>Kickxellales</taxon>
        <taxon>Kickxellaceae</taxon>
        <taxon>Coemansia</taxon>
    </lineage>
</organism>
<dbReference type="STRING" id="763665.A0A2G5BGX0"/>
<feature type="region of interest" description="Disordered" evidence="1">
    <location>
        <begin position="1"/>
        <end position="41"/>
    </location>
</feature>
<protein>
    <recommendedName>
        <fullName evidence="2">PXA domain-containing protein</fullName>
    </recommendedName>
</protein>
<evidence type="ECO:0000259" key="2">
    <source>
        <dbReference type="PROSITE" id="PS51207"/>
    </source>
</evidence>
<dbReference type="PROSITE" id="PS51207">
    <property type="entry name" value="PXA"/>
    <property type="match status" value="1"/>
</dbReference>